<evidence type="ECO:0000313" key="4">
    <source>
        <dbReference type="Proteomes" id="UP001187192"/>
    </source>
</evidence>
<accession>A0AA87YPW7</accession>
<evidence type="ECO:0000256" key="1">
    <source>
        <dbReference type="SAM" id="MobiDB-lite"/>
    </source>
</evidence>
<sequence>MLPPCPDVRDRDGHFERDRSSDRGCSVQTQSNHRRSSERDLATPIVPAEEIRPS</sequence>
<protein>
    <submittedName>
        <fullName evidence="3">Uncharacterized protein</fullName>
    </submittedName>
</protein>
<name>A0AA87YPW7_FICCA</name>
<dbReference type="EMBL" id="BTGU01006248">
    <property type="protein sequence ID" value="GMN18722.1"/>
    <property type="molecule type" value="Genomic_DNA"/>
</dbReference>
<keyword evidence="4" id="KW-1185">Reference proteome</keyword>
<organism evidence="3 4">
    <name type="scientific">Ficus carica</name>
    <name type="common">Common fig</name>
    <dbReference type="NCBI Taxonomy" id="3494"/>
    <lineage>
        <taxon>Eukaryota</taxon>
        <taxon>Viridiplantae</taxon>
        <taxon>Streptophyta</taxon>
        <taxon>Embryophyta</taxon>
        <taxon>Tracheophyta</taxon>
        <taxon>Spermatophyta</taxon>
        <taxon>Magnoliopsida</taxon>
        <taxon>eudicotyledons</taxon>
        <taxon>Gunneridae</taxon>
        <taxon>Pentapetalae</taxon>
        <taxon>rosids</taxon>
        <taxon>fabids</taxon>
        <taxon>Rosales</taxon>
        <taxon>Moraceae</taxon>
        <taxon>Ficeae</taxon>
        <taxon>Ficus</taxon>
    </lineage>
</organism>
<dbReference type="AlphaFoldDB" id="A0AA87YPW7"/>
<feature type="compositionally biased region" description="Basic and acidic residues" evidence="1">
    <location>
        <begin position="7"/>
        <end position="22"/>
    </location>
</feature>
<comment type="caution">
    <text evidence="3">The sequence shown here is derived from an EMBL/GenBank/DDBJ whole genome shotgun (WGS) entry which is preliminary data.</text>
</comment>
<dbReference type="Gramene" id="FCD_00004283-RA">
    <property type="protein sequence ID" value="FCD_00004283-RA:cds"/>
    <property type="gene ID" value="FCD_00004283"/>
</dbReference>
<evidence type="ECO:0000313" key="2">
    <source>
        <dbReference type="EMBL" id="GMN18712.1"/>
    </source>
</evidence>
<feature type="region of interest" description="Disordered" evidence="1">
    <location>
        <begin position="1"/>
        <end position="54"/>
    </location>
</feature>
<evidence type="ECO:0000313" key="3">
    <source>
        <dbReference type="EMBL" id="GMN18722.1"/>
    </source>
</evidence>
<reference evidence="3" key="1">
    <citation type="submission" date="2023-07" db="EMBL/GenBank/DDBJ databases">
        <title>draft genome sequence of fig (Ficus carica).</title>
        <authorList>
            <person name="Takahashi T."/>
            <person name="Nishimura K."/>
        </authorList>
    </citation>
    <scope>NUCLEOTIDE SEQUENCE</scope>
</reference>
<dbReference type="Proteomes" id="UP001187192">
    <property type="component" value="Unassembled WGS sequence"/>
</dbReference>
<proteinExistence type="predicted"/>
<gene>
    <name evidence="2" type="ORF">TIFTF001_048518</name>
    <name evidence="3" type="ORF">TIFTF001_048522</name>
</gene>
<dbReference type="EMBL" id="BTGU01006246">
    <property type="protein sequence ID" value="GMN18712.1"/>
    <property type="molecule type" value="Genomic_DNA"/>
</dbReference>